<dbReference type="STRING" id="1121442.SAMN02745702_02086"/>
<evidence type="ECO:0000256" key="2">
    <source>
        <dbReference type="ARBA" id="ARBA00022448"/>
    </source>
</evidence>
<evidence type="ECO:0000313" key="16">
    <source>
        <dbReference type="EMBL" id="SKA75048.1"/>
    </source>
</evidence>
<evidence type="ECO:0000256" key="10">
    <source>
        <dbReference type="PROSITE-ProRule" id="PRU01360"/>
    </source>
</evidence>
<dbReference type="InterPro" id="IPR036942">
    <property type="entry name" value="Beta-barrel_TonB_sf"/>
</dbReference>
<comment type="subcellular location">
    <subcellularLocation>
        <location evidence="1 10">Cell outer membrane</location>
        <topology evidence="1 10">Multi-pass membrane protein</topology>
    </subcellularLocation>
</comment>
<dbReference type="PANTHER" id="PTHR30069:SF29">
    <property type="entry name" value="HEMOGLOBIN AND HEMOGLOBIN-HAPTOGLOBIN-BINDING PROTEIN 1-RELATED"/>
    <property type="match status" value="1"/>
</dbReference>
<dbReference type="GO" id="GO:0044718">
    <property type="term" value="P:siderophore transmembrane transport"/>
    <property type="evidence" value="ECO:0007669"/>
    <property type="project" value="TreeGrafter"/>
</dbReference>
<dbReference type="InterPro" id="IPR012910">
    <property type="entry name" value="Plug_dom"/>
</dbReference>
<feature type="signal peptide" evidence="13">
    <location>
        <begin position="1"/>
        <end position="22"/>
    </location>
</feature>
<feature type="compositionally biased region" description="Gly residues" evidence="12">
    <location>
        <begin position="380"/>
        <end position="397"/>
    </location>
</feature>
<evidence type="ECO:0000256" key="1">
    <source>
        <dbReference type="ARBA" id="ARBA00004571"/>
    </source>
</evidence>
<feature type="domain" description="TonB-dependent receptor plug" evidence="15">
    <location>
        <begin position="49"/>
        <end position="152"/>
    </location>
</feature>
<keyword evidence="4 10" id="KW-0812">Transmembrane</keyword>
<dbReference type="RefSeq" id="WP_159445978.1">
    <property type="nucleotide sequence ID" value="NZ_FUYA01000006.1"/>
</dbReference>
<evidence type="ECO:0000256" key="4">
    <source>
        <dbReference type="ARBA" id="ARBA00022692"/>
    </source>
</evidence>
<evidence type="ECO:0000256" key="13">
    <source>
        <dbReference type="SAM" id="SignalP"/>
    </source>
</evidence>
<dbReference type="Gene3D" id="2.40.170.20">
    <property type="entry name" value="TonB-dependent receptor, beta-barrel domain"/>
    <property type="match status" value="1"/>
</dbReference>
<gene>
    <name evidence="16" type="ORF">SAMN02745702_02086</name>
</gene>
<dbReference type="PROSITE" id="PS01156">
    <property type="entry name" value="TONB_DEPENDENT_REC_2"/>
    <property type="match status" value="1"/>
</dbReference>
<keyword evidence="3 10" id="KW-1134">Transmembrane beta strand</keyword>
<evidence type="ECO:0000256" key="9">
    <source>
        <dbReference type="ARBA" id="ARBA00023237"/>
    </source>
</evidence>
<keyword evidence="2 10" id="KW-0813">Transport</keyword>
<dbReference type="InterPro" id="IPR039426">
    <property type="entry name" value="TonB-dep_rcpt-like"/>
</dbReference>
<evidence type="ECO:0000256" key="8">
    <source>
        <dbReference type="ARBA" id="ARBA00023170"/>
    </source>
</evidence>
<dbReference type="Proteomes" id="UP000189733">
    <property type="component" value="Unassembled WGS sequence"/>
</dbReference>
<evidence type="ECO:0000256" key="5">
    <source>
        <dbReference type="ARBA" id="ARBA00022729"/>
    </source>
</evidence>
<dbReference type="OrthoDB" id="98353at2"/>
<feature type="domain" description="TonB-dependent receptor-like beta-barrel" evidence="14">
    <location>
        <begin position="227"/>
        <end position="662"/>
    </location>
</feature>
<keyword evidence="7 10" id="KW-0472">Membrane</keyword>
<name>A0A1T4WDF6_9BACT</name>
<evidence type="ECO:0000259" key="14">
    <source>
        <dbReference type="Pfam" id="PF00593"/>
    </source>
</evidence>
<evidence type="ECO:0000256" key="7">
    <source>
        <dbReference type="ARBA" id="ARBA00023136"/>
    </source>
</evidence>
<keyword evidence="17" id="KW-1185">Reference proteome</keyword>
<feature type="region of interest" description="Disordered" evidence="12">
    <location>
        <begin position="308"/>
        <end position="327"/>
    </location>
</feature>
<dbReference type="EMBL" id="FUYA01000006">
    <property type="protein sequence ID" value="SKA75048.1"/>
    <property type="molecule type" value="Genomic_DNA"/>
</dbReference>
<feature type="region of interest" description="Disordered" evidence="12">
    <location>
        <begin position="372"/>
        <end position="410"/>
    </location>
</feature>
<dbReference type="SUPFAM" id="SSF56935">
    <property type="entry name" value="Porins"/>
    <property type="match status" value="1"/>
</dbReference>
<dbReference type="AlphaFoldDB" id="A0A1T4WDF6"/>
<dbReference type="GO" id="GO:0015344">
    <property type="term" value="F:siderophore uptake transmembrane transporter activity"/>
    <property type="evidence" value="ECO:0007669"/>
    <property type="project" value="TreeGrafter"/>
</dbReference>
<feature type="chain" id="PRO_5013227764" evidence="13">
    <location>
        <begin position="23"/>
        <end position="688"/>
    </location>
</feature>
<accession>A0A1T4WDF6</accession>
<keyword evidence="5 13" id="KW-0732">Signal</keyword>
<organism evidence="16 17">
    <name type="scientific">Desulfobaculum bizertense DSM 18034</name>
    <dbReference type="NCBI Taxonomy" id="1121442"/>
    <lineage>
        <taxon>Bacteria</taxon>
        <taxon>Pseudomonadati</taxon>
        <taxon>Thermodesulfobacteriota</taxon>
        <taxon>Desulfovibrionia</taxon>
        <taxon>Desulfovibrionales</taxon>
        <taxon>Desulfovibrionaceae</taxon>
        <taxon>Desulfobaculum</taxon>
    </lineage>
</organism>
<dbReference type="Pfam" id="PF00593">
    <property type="entry name" value="TonB_dep_Rec_b-barrel"/>
    <property type="match status" value="1"/>
</dbReference>
<dbReference type="PANTHER" id="PTHR30069">
    <property type="entry name" value="TONB-DEPENDENT OUTER MEMBRANE RECEPTOR"/>
    <property type="match status" value="1"/>
</dbReference>
<sequence>MMKKSALLLFVALLTLPSLGFAAEQATAKSDTSFELGEVLVSGEKLSVVEQAGTVDVITAEEIKNSGARNVAEALDLVPGVTVRTGAEGTPRIDIRGLRTRNVILLLDGVPMNSTYDNQWTPDAIPADYISEIKITRGASSVLYGAGGNAGVINIITKKGQEGLHGLIGGELGSGEYYRAKGSLNGGTDKLRFNSYYVFETRDHFPLSGSFNETALQDSGERVNSDDEKNNIYANLLYDATDSTKLGLTVSYWDRSYGIPPATTKNDGYIKKPKYDRYDNISGNLVQLLVQHEFSDALSMKASAFMNNQEEDRSRYDDDSYSTQKKNGAYNQTSYTEIFGGNLIGTYDAKEYGTINLSLSAKQSHWKLDSEVYKESTSGSGSGSGGGHGGGHGGGSGSSSTAASSGKFVGHDESKNLDEYNIATEYEVRPTEKLGLVAGIGWHALKKITYGDDESDYSYLLGANYDLTDATSLHVNHARKVRFPSVKELYDTDSGNADLHAEVTRHYEAGVRHNFRSVDTELDVTGFYIEADDFIEKDVNKVSQNFEEYSFRGFETSVVNRSITNLTLKASYTYLDARNESDSAEIVELQYRPRNKAGVEATYTAPCGAKLYASWLYVDGQYHYSSDGKDKSLLKTYNLVDLKVSKAFFDDSLEVYAGARNLFDEDYEESYSIPQAGRTFYLGTEYRF</sequence>
<keyword evidence="9 10" id="KW-0998">Cell outer membrane</keyword>
<dbReference type="Gene3D" id="2.170.130.10">
    <property type="entry name" value="TonB-dependent receptor, plug domain"/>
    <property type="match status" value="1"/>
</dbReference>
<dbReference type="GO" id="GO:0009279">
    <property type="term" value="C:cell outer membrane"/>
    <property type="evidence" value="ECO:0007669"/>
    <property type="project" value="UniProtKB-SubCell"/>
</dbReference>
<evidence type="ECO:0000259" key="15">
    <source>
        <dbReference type="Pfam" id="PF07715"/>
    </source>
</evidence>
<evidence type="ECO:0000256" key="11">
    <source>
        <dbReference type="RuleBase" id="RU003357"/>
    </source>
</evidence>
<dbReference type="Pfam" id="PF07715">
    <property type="entry name" value="Plug"/>
    <property type="match status" value="1"/>
</dbReference>
<evidence type="ECO:0000313" key="17">
    <source>
        <dbReference type="Proteomes" id="UP000189733"/>
    </source>
</evidence>
<keyword evidence="8 16" id="KW-0675">Receptor</keyword>
<dbReference type="CDD" id="cd01347">
    <property type="entry name" value="ligand_gated_channel"/>
    <property type="match status" value="1"/>
</dbReference>
<dbReference type="PROSITE" id="PS52016">
    <property type="entry name" value="TONB_DEPENDENT_REC_3"/>
    <property type="match status" value="1"/>
</dbReference>
<comment type="similarity">
    <text evidence="10 11">Belongs to the TonB-dependent receptor family.</text>
</comment>
<evidence type="ECO:0000256" key="6">
    <source>
        <dbReference type="ARBA" id="ARBA00023077"/>
    </source>
</evidence>
<protein>
    <submittedName>
        <fullName evidence="16">TonB-dependent Receptor Plug Domain</fullName>
    </submittedName>
</protein>
<keyword evidence="6 11" id="KW-0798">TonB box</keyword>
<dbReference type="InterPro" id="IPR000531">
    <property type="entry name" value="Beta-barrel_TonB"/>
</dbReference>
<dbReference type="InterPro" id="IPR010917">
    <property type="entry name" value="TonB_rcpt_CS"/>
</dbReference>
<reference evidence="16 17" key="1">
    <citation type="submission" date="2017-02" db="EMBL/GenBank/DDBJ databases">
        <authorList>
            <person name="Peterson S.W."/>
        </authorList>
    </citation>
    <scope>NUCLEOTIDE SEQUENCE [LARGE SCALE GENOMIC DNA]</scope>
    <source>
        <strain evidence="16 17">DSM 18034</strain>
    </source>
</reference>
<evidence type="ECO:0000256" key="12">
    <source>
        <dbReference type="SAM" id="MobiDB-lite"/>
    </source>
</evidence>
<proteinExistence type="inferred from homology"/>
<evidence type="ECO:0000256" key="3">
    <source>
        <dbReference type="ARBA" id="ARBA00022452"/>
    </source>
</evidence>
<dbReference type="InterPro" id="IPR037066">
    <property type="entry name" value="Plug_dom_sf"/>
</dbReference>